<accession>A0A9X2JJG0</accession>
<gene>
    <name evidence="1" type="ORF">NG895_29905</name>
</gene>
<name>A0A9X2JJG0_9BACT</name>
<comment type="caution">
    <text evidence="1">The sequence shown here is derived from an EMBL/GenBank/DDBJ whole genome shotgun (WGS) entry which is preliminary data.</text>
</comment>
<reference evidence="1" key="1">
    <citation type="submission" date="2022-06" db="EMBL/GenBank/DDBJ databases">
        <title>Aeoliella straminimaris, a novel planctomycete from sediments.</title>
        <authorList>
            <person name="Vitorino I.R."/>
            <person name="Lage O.M."/>
        </authorList>
    </citation>
    <scope>NUCLEOTIDE SEQUENCE</scope>
    <source>
        <strain evidence="1">ICT_H6.2</strain>
    </source>
</reference>
<sequence>MQNVTQTATEVIDIWPYVQVVPLDDLLGNAIHDQFIEKVYRDASNRYDHVLVMTRTKNVFLVIVVDLEAKAIFGHHLLDLNEKYGLPPNP</sequence>
<protein>
    <submittedName>
        <fullName evidence="1">Uncharacterized protein</fullName>
    </submittedName>
</protein>
<evidence type="ECO:0000313" key="1">
    <source>
        <dbReference type="EMBL" id="MCO6048130.1"/>
    </source>
</evidence>
<dbReference type="Proteomes" id="UP001155241">
    <property type="component" value="Unassembled WGS sequence"/>
</dbReference>
<proteinExistence type="predicted"/>
<dbReference type="AlphaFoldDB" id="A0A9X2JJG0"/>
<evidence type="ECO:0000313" key="2">
    <source>
        <dbReference type="Proteomes" id="UP001155241"/>
    </source>
</evidence>
<keyword evidence="2" id="KW-1185">Reference proteome</keyword>
<dbReference type="EMBL" id="JAMXLR010000095">
    <property type="protein sequence ID" value="MCO6048130.1"/>
    <property type="molecule type" value="Genomic_DNA"/>
</dbReference>
<organism evidence="1 2">
    <name type="scientific">Aeoliella straminimaris</name>
    <dbReference type="NCBI Taxonomy" id="2954799"/>
    <lineage>
        <taxon>Bacteria</taxon>
        <taxon>Pseudomonadati</taxon>
        <taxon>Planctomycetota</taxon>
        <taxon>Planctomycetia</taxon>
        <taxon>Pirellulales</taxon>
        <taxon>Lacipirellulaceae</taxon>
        <taxon>Aeoliella</taxon>
    </lineage>
</organism>